<dbReference type="AlphaFoldDB" id="A0A8E2JUK5"/>
<proteinExistence type="predicted"/>
<dbReference type="Gene3D" id="3.30.70.100">
    <property type="match status" value="1"/>
</dbReference>
<dbReference type="InterPro" id="IPR011008">
    <property type="entry name" value="Dimeric_a/b-barrel"/>
</dbReference>
<evidence type="ECO:0000259" key="1">
    <source>
        <dbReference type="Pfam" id="PF03992"/>
    </source>
</evidence>
<organism evidence="2 3">
    <name type="scientific">Glonium stellatum</name>
    <dbReference type="NCBI Taxonomy" id="574774"/>
    <lineage>
        <taxon>Eukaryota</taxon>
        <taxon>Fungi</taxon>
        <taxon>Dikarya</taxon>
        <taxon>Ascomycota</taxon>
        <taxon>Pezizomycotina</taxon>
        <taxon>Dothideomycetes</taxon>
        <taxon>Pleosporomycetidae</taxon>
        <taxon>Gloniales</taxon>
        <taxon>Gloniaceae</taxon>
        <taxon>Glonium</taxon>
    </lineage>
</organism>
<dbReference type="OrthoDB" id="4520428at2759"/>
<feature type="non-terminal residue" evidence="2">
    <location>
        <position position="197"/>
    </location>
</feature>
<protein>
    <recommendedName>
        <fullName evidence="1">ABM domain-containing protein</fullName>
    </recommendedName>
</protein>
<evidence type="ECO:0000313" key="3">
    <source>
        <dbReference type="Proteomes" id="UP000250140"/>
    </source>
</evidence>
<dbReference type="Pfam" id="PF03992">
    <property type="entry name" value="ABM"/>
    <property type="match status" value="2"/>
</dbReference>
<name>A0A8E2JUK5_9PEZI</name>
<dbReference type="EMBL" id="KV749317">
    <property type="protein sequence ID" value="OCL10038.1"/>
    <property type="molecule type" value="Genomic_DNA"/>
</dbReference>
<reference evidence="2 3" key="1">
    <citation type="journal article" date="2016" name="Nat. Commun.">
        <title>Ectomycorrhizal ecology is imprinted in the genome of the dominant symbiotic fungus Cenococcum geophilum.</title>
        <authorList>
            <consortium name="DOE Joint Genome Institute"/>
            <person name="Peter M."/>
            <person name="Kohler A."/>
            <person name="Ohm R.A."/>
            <person name="Kuo A."/>
            <person name="Krutzmann J."/>
            <person name="Morin E."/>
            <person name="Arend M."/>
            <person name="Barry K.W."/>
            <person name="Binder M."/>
            <person name="Choi C."/>
            <person name="Clum A."/>
            <person name="Copeland A."/>
            <person name="Grisel N."/>
            <person name="Haridas S."/>
            <person name="Kipfer T."/>
            <person name="LaButti K."/>
            <person name="Lindquist E."/>
            <person name="Lipzen A."/>
            <person name="Maire R."/>
            <person name="Meier B."/>
            <person name="Mihaltcheva S."/>
            <person name="Molinier V."/>
            <person name="Murat C."/>
            <person name="Poggeler S."/>
            <person name="Quandt C.A."/>
            <person name="Sperisen C."/>
            <person name="Tritt A."/>
            <person name="Tisserant E."/>
            <person name="Crous P.W."/>
            <person name="Henrissat B."/>
            <person name="Nehls U."/>
            <person name="Egli S."/>
            <person name="Spatafora J.W."/>
            <person name="Grigoriev I.V."/>
            <person name="Martin F.M."/>
        </authorList>
    </citation>
    <scope>NUCLEOTIDE SEQUENCE [LARGE SCALE GENOMIC DNA]</scope>
    <source>
        <strain evidence="2 3">CBS 207.34</strain>
    </source>
</reference>
<dbReference type="PANTHER" id="PTHR40624:SF1">
    <property type="entry name" value="BIOSYNTHESIS MONOOXYGENASE, PUTATIVE (AFU_ORTHOLOGUE AFUA_1G12025)-RELATED"/>
    <property type="match status" value="1"/>
</dbReference>
<dbReference type="SUPFAM" id="SSF54909">
    <property type="entry name" value="Dimeric alpha+beta barrel"/>
    <property type="match status" value="2"/>
</dbReference>
<feature type="domain" description="ABM" evidence="1">
    <location>
        <begin position="2"/>
        <end position="47"/>
    </location>
</feature>
<accession>A0A8E2JUK5</accession>
<dbReference type="InterPro" id="IPR007138">
    <property type="entry name" value="ABM_dom"/>
</dbReference>
<feature type="domain" description="ABM" evidence="1">
    <location>
        <begin position="85"/>
        <end position="158"/>
    </location>
</feature>
<dbReference type="Proteomes" id="UP000250140">
    <property type="component" value="Unassembled WGS sequence"/>
</dbReference>
<dbReference type="PANTHER" id="PTHR40624">
    <property type="entry name" value="BIOSYNTHESIS MONOOXYGENASE, PUTATIVE (AFU_ORTHOLOGUE AFUA_1G12025)-RELATED"/>
    <property type="match status" value="1"/>
</dbReference>
<sequence>SRKEPGVTRYTITIPQDPQDHKSIYIIEEYADQAALDSHMSSAAVSNLIKLFSSDASLFGGTTNVYNLETAFSFSRSETTKADDPYIVFATLDYNEGTRAGALNGWQQVTLESQRNELGTLGYAILKDKDHPNIMRTVEVYETEKYLWDVHEKSAAVTKNKSEHGEIRTNVKFAFLKFVAGFLTRTSKPQICRVFPI</sequence>
<gene>
    <name evidence="2" type="ORF">AOQ84DRAFT_290061</name>
</gene>
<keyword evidence="3" id="KW-1185">Reference proteome</keyword>
<evidence type="ECO:0000313" key="2">
    <source>
        <dbReference type="EMBL" id="OCL10038.1"/>
    </source>
</evidence>